<keyword evidence="2" id="KW-0812">Transmembrane</keyword>
<accession>A0ABN7BG24</accession>
<reference evidence="3 4" key="1">
    <citation type="submission" date="2023-09" db="EMBL/GenBank/DDBJ databases">
        <title>Nesidiocoris tenuis whole genome shotgun sequence.</title>
        <authorList>
            <person name="Shibata T."/>
            <person name="Shimoda M."/>
            <person name="Kobayashi T."/>
            <person name="Uehara T."/>
        </authorList>
    </citation>
    <scope>NUCLEOTIDE SEQUENCE [LARGE SCALE GENOMIC DNA]</scope>
    <source>
        <strain evidence="3 4">Japan</strain>
    </source>
</reference>
<dbReference type="Proteomes" id="UP001307889">
    <property type="component" value="Chromosome 16"/>
</dbReference>
<evidence type="ECO:0000256" key="2">
    <source>
        <dbReference type="SAM" id="Phobius"/>
    </source>
</evidence>
<evidence type="ECO:0000256" key="1">
    <source>
        <dbReference type="SAM" id="MobiDB-lite"/>
    </source>
</evidence>
<name>A0ABN7BG24_9HEMI</name>
<proteinExistence type="predicted"/>
<keyword evidence="4" id="KW-1185">Reference proteome</keyword>
<protein>
    <submittedName>
        <fullName evidence="3">Uncharacterized protein</fullName>
    </submittedName>
</protein>
<evidence type="ECO:0000313" key="4">
    <source>
        <dbReference type="Proteomes" id="UP001307889"/>
    </source>
</evidence>
<feature type="region of interest" description="Disordered" evidence="1">
    <location>
        <begin position="74"/>
        <end position="96"/>
    </location>
</feature>
<sequence>MGFCFLSHTSKQNSFPPRRLITGCDNCSREEISKHYKQSRMNFMLLLTLFFVALAAVAAADTMFDDYVNNAPTAESAQKEARCGKKGGKKGGKKFG</sequence>
<feature type="transmembrane region" description="Helical" evidence="2">
    <location>
        <begin position="43"/>
        <end position="60"/>
    </location>
</feature>
<dbReference type="EMBL" id="AP028924">
    <property type="protein sequence ID" value="BET03296.1"/>
    <property type="molecule type" value="Genomic_DNA"/>
</dbReference>
<gene>
    <name evidence="3" type="ORF">NTJ_16114</name>
</gene>
<evidence type="ECO:0000313" key="3">
    <source>
        <dbReference type="EMBL" id="BET03296.1"/>
    </source>
</evidence>
<keyword evidence="2" id="KW-0472">Membrane</keyword>
<keyword evidence="2" id="KW-1133">Transmembrane helix</keyword>
<organism evidence="3 4">
    <name type="scientific">Nesidiocoris tenuis</name>
    <dbReference type="NCBI Taxonomy" id="355587"/>
    <lineage>
        <taxon>Eukaryota</taxon>
        <taxon>Metazoa</taxon>
        <taxon>Ecdysozoa</taxon>
        <taxon>Arthropoda</taxon>
        <taxon>Hexapoda</taxon>
        <taxon>Insecta</taxon>
        <taxon>Pterygota</taxon>
        <taxon>Neoptera</taxon>
        <taxon>Paraneoptera</taxon>
        <taxon>Hemiptera</taxon>
        <taxon>Heteroptera</taxon>
        <taxon>Panheteroptera</taxon>
        <taxon>Cimicomorpha</taxon>
        <taxon>Miridae</taxon>
        <taxon>Dicyphina</taxon>
        <taxon>Nesidiocoris</taxon>
    </lineage>
</organism>
<feature type="compositionally biased region" description="Basic residues" evidence="1">
    <location>
        <begin position="84"/>
        <end position="96"/>
    </location>
</feature>